<dbReference type="Pfam" id="PF13733">
    <property type="entry name" value="Glyco_transf_7N"/>
    <property type="match status" value="1"/>
</dbReference>
<organism evidence="2 3">
    <name type="scientific">Pinctada imbricata</name>
    <name type="common">Atlantic pearl-oyster</name>
    <name type="synonym">Pinctada martensii</name>
    <dbReference type="NCBI Taxonomy" id="66713"/>
    <lineage>
        <taxon>Eukaryota</taxon>
        <taxon>Metazoa</taxon>
        <taxon>Spiralia</taxon>
        <taxon>Lophotrochozoa</taxon>
        <taxon>Mollusca</taxon>
        <taxon>Bivalvia</taxon>
        <taxon>Autobranchia</taxon>
        <taxon>Pteriomorphia</taxon>
        <taxon>Pterioida</taxon>
        <taxon>Pterioidea</taxon>
        <taxon>Pteriidae</taxon>
        <taxon>Pinctada</taxon>
    </lineage>
</organism>
<accession>A0AA88Y1R0</accession>
<dbReference type="InterPro" id="IPR003859">
    <property type="entry name" value="Galactosyl_T"/>
</dbReference>
<sequence>MKVDVKSNATLKDIEKELREKPEAGRWFPKWCFARDRVAIVIPFRDRHAHLTILLKYLIPMLQRQLLDFRIFVPEQLGNGTFNKGRLMNAAVKEAMSEYDFRYMYDKLVGGALNLRKDHLLCVNGYSNGYWGWGAEDDDMAERLVHV</sequence>
<evidence type="ECO:0000313" key="2">
    <source>
        <dbReference type="EMBL" id="KAK3096725.1"/>
    </source>
</evidence>
<protein>
    <recommendedName>
        <fullName evidence="1">Galactosyltransferase N-terminal domain-containing protein</fullName>
    </recommendedName>
</protein>
<name>A0AA88Y1R0_PINIB</name>
<dbReference type="InterPro" id="IPR027995">
    <property type="entry name" value="Galactosyl_T_N"/>
</dbReference>
<dbReference type="GO" id="GO:0006688">
    <property type="term" value="P:glycosphingolipid biosynthetic process"/>
    <property type="evidence" value="ECO:0007669"/>
    <property type="project" value="TreeGrafter"/>
</dbReference>
<dbReference type="EMBL" id="VSWD01000007">
    <property type="protein sequence ID" value="KAK3096725.1"/>
    <property type="molecule type" value="Genomic_DNA"/>
</dbReference>
<dbReference type="GO" id="GO:0008378">
    <property type="term" value="F:galactosyltransferase activity"/>
    <property type="evidence" value="ECO:0007669"/>
    <property type="project" value="TreeGrafter"/>
</dbReference>
<feature type="domain" description="Galactosyltransferase N-terminal" evidence="1">
    <location>
        <begin position="1"/>
        <end position="102"/>
    </location>
</feature>
<comment type="caution">
    <text evidence="2">The sequence shown here is derived from an EMBL/GenBank/DDBJ whole genome shotgun (WGS) entry which is preliminary data.</text>
</comment>
<dbReference type="PRINTS" id="PR02050">
    <property type="entry name" value="B14GALTRFASE"/>
</dbReference>
<evidence type="ECO:0000313" key="3">
    <source>
        <dbReference type="Proteomes" id="UP001186944"/>
    </source>
</evidence>
<dbReference type="GO" id="GO:0033842">
    <property type="term" value="F:N-acetyl-beta-glucosaminyl-derivative 4-beta-N-acetylgalactosaminyltransferase activity"/>
    <property type="evidence" value="ECO:0007669"/>
    <property type="project" value="TreeGrafter"/>
</dbReference>
<dbReference type="Proteomes" id="UP001186944">
    <property type="component" value="Unassembled WGS sequence"/>
</dbReference>
<dbReference type="PANTHER" id="PTHR19300">
    <property type="entry name" value="BETA-1,4-GALACTOSYLTRANSFERASE"/>
    <property type="match status" value="1"/>
</dbReference>
<keyword evidence="3" id="KW-1185">Reference proteome</keyword>
<dbReference type="GO" id="GO:0005975">
    <property type="term" value="P:carbohydrate metabolic process"/>
    <property type="evidence" value="ECO:0007669"/>
    <property type="project" value="InterPro"/>
</dbReference>
<dbReference type="AlphaFoldDB" id="A0AA88Y1R0"/>
<dbReference type="GO" id="GO:0005794">
    <property type="term" value="C:Golgi apparatus"/>
    <property type="evidence" value="ECO:0007669"/>
    <property type="project" value="TreeGrafter"/>
</dbReference>
<evidence type="ECO:0000259" key="1">
    <source>
        <dbReference type="Pfam" id="PF13733"/>
    </source>
</evidence>
<proteinExistence type="predicted"/>
<dbReference type="PANTHER" id="PTHR19300:SF57">
    <property type="entry name" value="BETA-1,4-N-ACETYLGALACTOSAMINYLTRANSFERASE"/>
    <property type="match status" value="1"/>
</dbReference>
<dbReference type="GO" id="GO:0016020">
    <property type="term" value="C:membrane"/>
    <property type="evidence" value="ECO:0007669"/>
    <property type="project" value="GOC"/>
</dbReference>
<gene>
    <name evidence="2" type="ORF">FSP39_002686</name>
</gene>
<dbReference type="Gene3D" id="3.90.550.10">
    <property type="entry name" value="Spore Coat Polysaccharide Biosynthesis Protein SpsA, Chain A"/>
    <property type="match status" value="2"/>
</dbReference>
<dbReference type="SUPFAM" id="SSF53448">
    <property type="entry name" value="Nucleotide-diphospho-sugar transferases"/>
    <property type="match status" value="1"/>
</dbReference>
<reference evidence="2" key="1">
    <citation type="submission" date="2019-08" db="EMBL/GenBank/DDBJ databases">
        <title>The improved chromosome-level genome for the pearl oyster Pinctada fucata martensii using PacBio sequencing and Hi-C.</title>
        <authorList>
            <person name="Zheng Z."/>
        </authorList>
    </citation>
    <scope>NUCLEOTIDE SEQUENCE</scope>
    <source>
        <strain evidence="2">ZZ-2019</strain>
        <tissue evidence="2">Adductor muscle</tissue>
    </source>
</reference>
<dbReference type="InterPro" id="IPR029044">
    <property type="entry name" value="Nucleotide-diphossugar_trans"/>
</dbReference>